<proteinExistence type="inferred from homology"/>
<evidence type="ECO:0000313" key="3">
    <source>
        <dbReference type="EMBL" id="ODA34239.1"/>
    </source>
</evidence>
<comment type="caution">
    <text evidence="3">The sequence shown here is derived from an EMBL/GenBank/DDBJ whole genome shotgun (WGS) entry which is preliminary data.</text>
</comment>
<dbReference type="AlphaFoldDB" id="A0A1C3ELY8"/>
<dbReference type="EMBL" id="LYBM01000009">
    <property type="protein sequence ID" value="ODA34239.1"/>
    <property type="molecule type" value="Genomic_DNA"/>
</dbReference>
<dbReference type="PANTHER" id="PTHR43569:SF2">
    <property type="entry name" value="AMIDOHYDROLASE-RELATED DOMAIN-CONTAINING PROTEIN"/>
    <property type="match status" value="1"/>
</dbReference>
<dbReference type="InterPro" id="IPR032466">
    <property type="entry name" value="Metal_Hydrolase"/>
</dbReference>
<keyword evidence="3" id="KW-0378">Hydrolase</keyword>
<name>A0A1C3ELY8_9GAMM</name>
<dbReference type="Pfam" id="PF04909">
    <property type="entry name" value="Amidohydro_2"/>
    <property type="match status" value="1"/>
</dbReference>
<dbReference type="Gene3D" id="3.20.20.140">
    <property type="entry name" value="Metal-dependent hydrolases"/>
    <property type="match status" value="1"/>
</dbReference>
<dbReference type="SUPFAM" id="SSF51556">
    <property type="entry name" value="Metallo-dependent hydrolases"/>
    <property type="match status" value="1"/>
</dbReference>
<comment type="similarity">
    <text evidence="1">Belongs to the metallo-dependent hydrolases superfamily.</text>
</comment>
<gene>
    <name evidence="3" type="ORF">A8L45_06745</name>
</gene>
<evidence type="ECO:0000313" key="4">
    <source>
        <dbReference type="Proteomes" id="UP000094936"/>
    </source>
</evidence>
<accession>A0A1C3ELY8</accession>
<dbReference type="RefSeq" id="WP_068900520.1">
    <property type="nucleotide sequence ID" value="NZ_JBHUIF010000009.1"/>
</dbReference>
<feature type="domain" description="Amidohydrolase-related" evidence="2">
    <location>
        <begin position="5"/>
        <end position="282"/>
    </location>
</feature>
<reference evidence="3 4" key="1">
    <citation type="submission" date="2016-05" db="EMBL/GenBank/DDBJ databases">
        <title>Genomic Taxonomy of the Vibrionaceae.</title>
        <authorList>
            <person name="Gomez-Gil B."/>
            <person name="Enciso-Ibarra J."/>
        </authorList>
    </citation>
    <scope>NUCLEOTIDE SEQUENCE [LARGE SCALE GENOMIC DNA]</scope>
    <source>
        <strain evidence="3 4">CAIM 1920</strain>
    </source>
</reference>
<dbReference type="InterPro" id="IPR006680">
    <property type="entry name" value="Amidohydro-rel"/>
</dbReference>
<organism evidence="3 4">
    <name type="scientific">Veronia pacifica</name>
    <dbReference type="NCBI Taxonomy" id="1080227"/>
    <lineage>
        <taxon>Bacteria</taxon>
        <taxon>Pseudomonadati</taxon>
        <taxon>Pseudomonadota</taxon>
        <taxon>Gammaproteobacteria</taxon>
        <taxon>Vibrionales</taxon>
        <taxon>Vibrionaceae</taxon>
        <taxon>Veronia</taxon>
    </lineage>
</organism>
<dbReference type="Proteomes" id="UP000094936">
    <property type="component" value="Unassembled WGS sequence"/>
</dbReference>
<evidence type="ECO:0000259" key="2">
    <source>
        <dbReference type="Pfam" id="PF04909"/>
    </source>
</evidence>
<sequence>MRKIIDPHLHLFDLERGNYHWLKPENPPFWSDKATINRHFGEDSLRPPKDIELAGFVHIEAGFDNQAPWREVEWLEKTVDLPFRSIACVDLTQSESIFQQNICQLKAYPSLTGVRHILDEQASILLAKPEVIANLAYLAEQALLFEAQLSGSDERGVDALVAVIKSMPRLNVILNHAAFPAIHSMDQWHLSMQKLSALPNVFVKASGWEMTDRAFHFTFVWQALTQLIGYFGIKRVMLASNFPLCLFSHSYKELWQQYCRASLSDGALNNILHDNAFRLYRFDN</sequence>
<dbReference type="GO" id="GO:0016787">
    <property type="term" value="F:hydrolase activity"/>
    <property type="evidence" value="ECO:0007669"/>
    <property type="project" value="UniProtKB-KW"/>
</dbReference>
<dbReference type="OrthoDB" id="9787654at2"/>
<dbReference type="InterPro" id="IPR052350">
    <property type="entry name" value="Metallo-dep_Lactonases"/>
</dbReference>
<keyword evidence="4" id="KW-1185">Reference proteome</keyword>
<dbReference type="STRING" id="1080227.A8L45_06745"/>
<evidence type="ECO:0000256" key="1">
    <source>
        <dbReference type="ARBA" id="ARBA00038310"/>
    </source>
</evidence>
<dbReference type="PANTHER" id="PTHR43569">
    <property type="entry name" value="AMIDOHYDROLASE"/>
    <property type="match status" value="1"/>
</dbReference>
<protein>
    <submittedName>
        <fullName evidence="3">Amidohydrolase</fullName>
    </submittedName>
</protein>